<dbReference type="SUPFAM" id="SSF53335">
    <property type="entry name" value="S-adenosyl-L-methionine-dependent methyltransferases"/>
    <property type="match status" value="1"/>
</dbReference>
<keyword evidence="12" id="KW-1185">Reference proteome</keyword>
<feature type="coiled-coil region" evidence="8">
    <location>
        <begin position="487"/>
        <end position="514"/>
    </location>
</feature>
<dbReference type="STRING" id="29557.MGALLINA_02190"/>
<evidence type="ECO:0000256" key="5">
    <source>
        <dbReference type="ARBA" id="ARBA00022691"/>
    </source>
</evidence>
<sequence length="518" mass="59096">MTRDELYKKIWNSANSWRGTIDGYDTRVYVLTTLFYRYISEHLTKVINDEALKDGLKDWDYAQLKDEEINDEQAQGIIDDYGFFLKPSQLFENVFKSAEVDEENFNIRINDAIKTLEDSNRSHNDGEDIVGLFEGYDVNSIKLGSTVTERNRTLKKIFNEVASWPLDSFSDNKDDIFGEAYMFLISTYAANAGKSGGEFFTPAEVSTLVAKLGLVNKEKVESVYDPTCGSGSLLLKPIKILGKDNVGELYGQDKNLTTYNLCRMNMWLHGISPEKFHIKHGDTLIDPKFDPEDNNYKFDLIVSNPPYSIKWEGKKNPLLINDIRYSPAGVLAPSSKADWAFVMHSLSHLKNDGTGVFIMFPGALYRSGDEAKIRKYLIDKNFIDAVIQLPENLFFGTSISTCILVLKKNKNTNDFVFIDASKEFVKVTKDNQLSDQNIENILKLYTDRKNIDHLVTVASLEDLKNKDYNLSVNAYVTKEDTKEKIDIKKLNAELKEIVARQDELRKKIDEIILELEGE</sequence>
<evidence type="ECO:0000256" key="2">
    <source>
        <dbReference type="ARBA" id="ARBA00011900"/>
    </source>
</evidence>
<dbReference type="PRINTS" id="PR00507">
    <property type="entry name" value="N12N6MTFRASE"/>
</dbReference>
<keyword evidence="3 11" id="KW-0489">Methyltransferase</keyword>
<dbReference type="Gene3D" id="1.20.1260.30">
    <property type="match status" value="1"/>
</dbReference>
<dbReference type="EMBL" id="LVLH01000024">
    <property type="protein sequence ID" value="OAB49029.1"/>
    <property type="molecule type" value="Genomic_DNA"/>
</dbReference>
<gene>
    <name evidence="11" type="primary">hsdM</name>
    <name evidence="11" type="ORF">MGALLINA_02190</name>
</gene>
<dbReference type="REBASE" id="159050">
    <property type="entry name" value="M.MgaIPTORF2190P"/>
</dbReference>
<keyword evidence="6" id="KW-0680">Restriction system</keyword>
<name>A0A168RIY5_9BACT</name>
<comment type="similarity">
    <text evidence="1">Belongs to the N(4)/N(6)-methyltransferase family.</text>
</comment>
<dbReference type="EC" id="2.1.1.72" evidence="2"/>
<evidence type="ECO:0000256" key="8">
    <source>
        <dbReference type="SAM" id="Coils"/>
    </source>
</evidence>
<dbReference type="Pfam" id="PF02384">
    <property type="entry name" value="N6_Mtase"/>
    <property type="match status" value="1"/>
</dbReference>
<dbReference type="OrthoDB" id="9814572at2"/>
<dbReference type="InterPro" id="IPR004546">
    <property type="entry name" value="Restrct_endonuc_T1M"/>
</dbReference>
<dbReference type="NCBIfam" id="TIGR00497">
    <property type="entry name" value="hsdM"/>
    <property type="match status" value="1"/>
</dbReference>
<evidence type="ECO:0000256" key="3">
    <source>
        <dbReference type="ARBA" id="ARBA00022603"/>
    </source>
</evidence>
<dbReference type="InterPro" id="IPR002052">
    <property type="entry name" value="DNA_methylase_N6_adenine_CS"/>
</dbReference>
<evidence type="ECO:0000313" key="11">
    <source>
        <dbReference type="EMBL" id="OAB49029.1"/>
    </source>
</evidence>
<organism evidence="11 12">
    <name type="scientific">Mycoplasmopsis gallinarum</name>
    <dbReference type="NCBI Taxonomy" id="29557"/>
    <lineage>
        <taxon>Bacteria</taxon>
        <taxon>Bacillati</taxon>
        <taxon>Mycoplasmatota</taxon>
        <taxon>Mycoplasmoidales</taxon>
        <taxon>Metamycoplasmataceae</taxon>
        <taxon>Mycoplasmopsis</taxon>
    </lineage>
</organism>
<dbReference type="PATRIC" id="fig|29557.3.peg.204"/>
<evidence type="ECO:0000256" key="4">
    <source>
        <dbReference type="ARBA" id="ARBA00022679"/>
    </source>
</evidence>
<reference evidence="11 12" key="1">
    <citation type="submission" date="2016-03" db="EMBL/GenBank/DDBJ databases">
        <title>Genome sequence of Mycoplasma gallinarum strain Mgn_IPT.</title>
        <authorList>
            <person name="Yacoub E."/>
            <person name="Sirand-Pugnet P."/>
            <person name="Barre A."/>
            <person name="Maurier F."/>
            <person name="Blanchard A."/>
            <person name="Ben Abdelmoumen B.M."/>
        </authorList>
    </citation>
    <scope>NUCLEOTIDE SEQUENCE [LARGE SCALE GENOMIC DNA]</scope>
    <source>
        <strain evidence="11 12">Mgn_IPT</strain>
    </source>
</reference>
<dbReference type="AlphaFoldDB" id="A0A168RIY5"/>
<dbReference type="GO" id="GO:0003677">
    <property type="term" value="F:DNA binding"/>
    <property type="evidence" value="ECO:0007669"/>
    <property type="project" value="InterPro"/>
</dbReference>
<evidence type="ECO:0000256" key="6">
    <source>
        <dbReference type="ARBA" id="ARBA00022747"/>
    </source>
</evidence>
<protein>
    <recommendedName>
        <fullName evidence="2">site-specific DNA-methyltransferase (adenine-specific)</fullName>
        <ecNumber evidence="2">2.1.1.72</ecNumber>
    </recommendedName>
</protein>
<dbReference type="PANTHER" id="PTHR42933">
    <property type="entry name" value="SLR6095 PROTEIN"/>
    <property type="match status" value="1"/>
</dbReference>
<accession>A0A168RIY5</accession>
<evidence type="ECO:0000259" key="9">
    <source>
        <dbReference type="Pfam" id="PF02384"/>
    </source>
</evidence>
<dbReference type="PANTHER" id="PTHR42933:SF1">
    <property type="entry name" value="SITE-SPECIFIC DNA-METHYLTRANSFERASE (ADENINE-SPECIFIC)"/>
    <property type="match status" value="1"/>
</dbReference>
<comment type="caution">
    <text evidence="11">The sequence shown here is derived from an EMBL/GenBank/DDBJ whole genome shotgun (WGS) entry which is preliminary data.</text>
</comment>
<keyword evidence="8" id="KW-0175">Coiled coil</keyword>
<dbReference type="GO" id="GO:0032259">
    <property type="term" value="P:methylation"/>
    <property type="evidence" value="ECO:0007669"/>
    <property type="project" value="UniProtKB-KW"/>
</dbReference>
<feature type="domain" description="N6 adenine-specific DNA methyltransferase N-terminal" evidence="10">
    <location>
        <begin position="8"/>
        <end position="160"/>
    </location>
</feature>
<dbReference type="GO" id="GO:0008170">
    <property type="term" value="F:N-methyltransferase activity"/>
    <property type="evidence" value="ECO:0007669"/>
    <property type="project" value="InterPro"/>
</dbReference>
<dbReference type="RefSeq" id="WP_063626026.1">
    <property type="nucleotide sequence ID" value="NZ_LVLH01000024.1"/>
</dbReference>
<evidence type="ECO:0000259" key="10">
    <source>
        <dbReference type="Pfam" id="PF12161"/>
    </source>
</evidence>
<proteinExistence type="inferred from homology"/>
<dbReference type="PROSITE" id="PS00092">
    <property type="entry name" value="N6_MTASE"/>
    <property type="match status" value="1"/>
</dbReference>
<dbReference type="Gene3D" id="3.40.50.150">
    <property type="entry name" value="Vaccinia Virus protein VP39"/>
    <property type="match status" value="1"/>
</dbReference>
<evidence type="ECO:0000313" key="12">
    <source>
        <dbReference type="Proteomes" id="UP000076983"/>
    </source>
</evidence>
<dbReference type="InterPro" id="IPR029063">
    <property type="entry name" value="SAM-dependent_MTases_sf"/>
</dbReference>
<feature type="domain" description="DNA methylase adenine-specific" evidence="9">
    <location>
        <begin position="173"/>
        <end position="483"/>
    </location>
</feature>
<comment type="catalytic activity">
    <reaction evidence="7">
        <text>a 2'-deoxyadenosine in DNA + S-adenosyl-L-methionine = an N(6)-methyl-2'-deoxyadenosine in DNA + S-adenosyl-L-homocysteine + H(+)</text>
        <dbReference type="Rhea" id="RHEA:15197"/>
        <dbReference type="Rhea" id="RHEA-COMP:12418"/>
        <dbReference type="Rhea" id="RHEA-COMP:12419"/>
        <dbReference type="ChEBI" id="CHEBI:15378"/>
        <dbReference type="ChEBI" id="CHEBI:57856"/>
        <dbReference type="ChEBI" id="CHEBI:59789"/>
        <dbReference type="ChEBI" id="CHEBI:90615"/>
        <dbReference type="ChEBI" id="CHEBI:90616"/>
        <dbReference type="EC" id="2.1.1.72"/>
    </reaction>
</comment>
<evidence type="ECO:0000256" key="7">
    <source>
        <dbReference type="ARBA" id="ARBA00047942"/>
    </source>
</evidence>
<evidence type="ECO:0000256" key="1">
    <source>
        <dbReference type="ARBA" id="ARBA00006594"/>
    </source>
</evidence>
<keyword evidence="4 11" id="KW-0808">Transferase</keyword>
<dbReference type="GO" id="GO:0009307">
    <property type="term" value="P:DNA restriction-modification system"/>
    <property type="evidence" value="ECO:0007669"/>
    <property type="project" value="UniProtKB-KW"/>
</dbReference>
<dbReference type="GO" id="GO:0009007">
    <property type="term" value="F:site-specific DNA-methyltransferase (adenine-specific) activity"/>
    <property type="evidence" value="ECO:0007669"/>
    <property type="project" value="UniProtKB-EC"/>
</dbReference>
<dbReference type="InterPro" id="IPR051537">
    <property type="entry name" value="DNA_Adenine_Mtase"/>
</dbReference>
<dbReference type="Proteomes" id="UP000076983">
    <property type="component" value="Unassembled WGS sequence"/>
</dbReference>
<dbReference type="Pfam" id="PF12161">
    <property type="entry name" value="HsdM_N"/>
    <property type="match status" value="1"/>
</dbReference>
<dbReference type="InterPro" id="IPR038333">
    <property type="entry name" value="T1MK-like_N_sf"/>
</dbReference>
<dbReference type="InterPro" id="IPR022749">
    <property type="entry name" value="D12N6_MeTrfase_N"/>
</dbReference>
<keyword evidence="5" id="KW-0949">S-adenosyl-L-methionine</keyword>
<dbReference type="InterPro" id="IPR003356">
    <property type="entry name" value="DNA_methylase_A-5"/>
</dbReference>